<feature type="compositionally biased region" description="Basic residues" evidence="5">
    <location>
        <begin position="1324"/>
        <end position="1333"/>
    </location>
</feature>
<sequence>MTSSVLFVKALYDFNSSDSSSLSFRRDDIIQVLTRLESGWWDGLCNGERGWFPSNYVTAVEDDDDYIDEDDKSDWVAQQTPDGDVFYFNPRTGESAWELPGDDNESVTTTPSVRDPSSPHGESPSNGPINGHAQRSNESRSGSISSVRAPLPEHWIRQPTEDGNTYYYLNTLTKEVRWTYPGGGNTTASSGSDPEEKFDGDIIGNDPALRVEDDATAAVDEESVASSHGSRLSTSTMGTPKQHQEDVNGTETLPPNWGKKYTDTGRPYYFNVITDETTWNLENIDMQTGQLINASQTTVDNQTENRDCDDQNDARIPAKKASSSSLFGSNANEPLTWESLSSNVFLAIHHLDMAVRESQKYSYTICTNSVVESIRIMLYASGTVEKESPTIRANRSLKIYHRCIMASLSKLVLSTKVASGVWPPPDAAQKMKNDADEVLSAVKSFVQAANHTVEIKRVDPKILESPVGGAWRGNNLSPTQNGRYYKGPGGEEYDGQAASPTAMFPGRSLTPDLLATLDHISRNVNKAINLLLSHLRKAVDAPRTNAPTNATFAPQMISQTRQVVTQVGQFLSLIEDINLEDLDESSAGSINEFKIAKQALYHNVAGLVIYTQSATDPLAPPNAMDQVYLTTTIVDKSVKDVIIATKFLIEEKDAQDQQRMQSTMRRGSNTVDAAVKMSAGKDSPELVGETSGQASTNNTIRAEVGAEHKQLALETVPEDEVENQAIPNNNLYNQTDEFDVQGPSGESPIIGEPFADPTLSPAGTKSPRDEKLIRFFGHDPALAVTTQKREEKPDFLKYDYDQSEIVFNLEGHVKGGTLRALVERLTMHDLLDSNFIATFLLTYRSFTTTEEFFELLVKRFMIQPPPNLTLEENELWQEKKQTPIRLRVFNIMKSWLEIYYIDEADSQCLEKMREFASTVMHEHMAFAANSLIKVIDKRKEQPKDATFKGLVPSTAIQPPPPNLPRNMKRLRFVDLDPLELARQLTLIESKLYNKIRPVECLGKAWSREEGGEIAENIKAMIVNSNQITGWVAESILHQSEIKKRCNLIKHFVAVAEKCRSLNNFNSLTAIISGLNSAPIHRLKRTWEMVNARTIQNLEALNKIMNSTKNFLDYRAQLHSVNPPCVPFLGVYLTDLTFIEDGNPNVLKKNRNLINFSKRMKTAEVIREIQQYQAVPYHLTPVQEIQIFIKSHLQDSRDVGDLYALSLSMEPREREDEKIARLLQESGFLEPHLPTVKNSNIPNIKFGSEATISQNQNKFKDNDENRPGPSKMKRVGKRVVAAEDSKHNETSEPGPSSNPVIRLDSKATAFEARPTGSNVTTTKLGKAKKIKNDKKNKLANISNLPNEKPGGKATKTVNKKQRKSKNGGKENKEPRKKLGNESDLCDYPLAKMIRLESIARPFHMTPPLCVLIDLHGCNRVKAQCLLTAFQSLEPSLKYTPRVRFVTGTASTREHPAVLRPLLIKFLNQAFPSRQKWESAAFIDLEILAEGPSKSEEKTHMAKNEKARVQNNDKSSDDNKDITENKEPSVFRPQIEKKSSQLAMDTDPKDAQRDNVKKNLKKLATLVRRICKFATKKLPGGQ</sequence>
<dbReference type="OrthoDB" id="546434at2759"/>
<dbReference type="InterPro" id="IPR036028">
    <property type="entry name" value="SH3-like_dom_sf"/>
</dbReference>
<evidence type="ECO:0000259" key="6">
    <source>
        <dbReference type="PROSITE" id="PS50002"/>
    </source>
</evidence>
<feature type="compositionally biased region" description="Basic and acidic residues" evidence="5">
    <location>
        <begin position="1512"/>
        <end position="1537"/>
    </location>
</feature>
<evidence type="ECO:0000259" key="8">
    <source>
        <dbReference type="PROSITE" id="PS50020"/>
    </source>
</evidence>
<dbReference type="PROSITE" id="PS50002">
    <property type="entry name" value="SH3"/>
    <property type="match status" value="1"/>
</dbReference>
<dbReference type="SMART" id="SM00229">
    <property type="entry name" value="RasGEFN"/>
    <property type="match status" value="1"/>
</dbReference>
<dbReference type="PROSITE" id="PS50212">
    <property type="entry name" value="RASGEF_NTER"/>
    <property type="match status" value="1"/>
</dbReference>
<dbReference type="InterPro" id="IPR019804">
    <property type="entry name" value="Ras_G-nucl-exch_fac_CS"/>
</dbReference>
<dbReference type="Pfam" id="PF25006">
    <property type="entry name" value="DUF7783"/>
    <property type="match status" value="1"/>
</dbReference>
<dbReference type="PRINTS" id="PR00452">
    <property type="entry name" value="SH3DOMAIN"/>
</dbReference>
<feature type="region of interest" description="Disordered" evidence="5">
    <location>
        <begin position="217"/>
        <end position="259"/>
    </location>
</feature>
<feature type="compositionally biased region" description="Basic and acidic residues" evidence="5">
    <location>
        <begin position="1366"/>
        <end position="1379"/>
    </location>
</feature>
<gene>
    <name evidence="10" type="ORF">POCULU_LOCUS490</name>
</gene>
<dbReference type="InterPro" id="IPR056685">
    <property type="entry name" value="DUF7783"/>
</dbReference>
<dbReference type="Pfam" id="PF00397">
    <property type="entry name" value="WW"/>
    <property type="match status" value="2"/>
</dbReference>
<feature type="compositionally biased region" description="Basic residues" evidence="5">
    <location>
        <begin position="1356"/>
        <end position="1365"/>
    </location>
</feature>
<organism evidence="10 11">
    <name type="scientific">Paraglomus occultum</name>
    <dbReference type="NCBI Taxonomy" id="144539"/>
    <lineage>
        <taxon>Eukaryota</taxon>
        <taxon>Fungi</taxon>
        <taxon>Fungi incertae sedis</taxon>
        <taxon>Mucoromycota</taxon>
        <taxon>Glomeromycotina</taxon>
        <taxon>Glomeromycetes</taxon>
        <taxon>Paraglomerales</taxon>
        <taxon>Paraglomeraceae</taxon>
        <taxon>Paraglomus</taxon>
    </lineage>
</organism>
<feature type="compositionally biased region" description="Basic and acidic residues" evidence="5">
    <location>
        <begin position="1279"/>
        <end position="1289"/>
    </location>
</feature>
<dbReference type="InterPro" id="IPR001202">
    <property type="entry name" value="WW_dom"/>
</dbReference>
<keyword evidence="11" id="KW-1185">Reference proteome</keyword>
<evidence type="ECO:0000259" key="9">
    <source>
        <dbReference type="PROSITE" id="PS50212"/>
    </source>
</evidence>
<dbReference type="InterPro" id="IPR001452">
    <property type="entry name" value="SH3_domain"/>
</dbReference>
<dbReference type="Gene3D" id="2.30.30.40">
    <property type="entry name" value="SH3 Domains"/>
    <property type="match status" value="1"/>
</dbReference>
<dbReference type="GO" id="GO:0007265">
    <property type="term" value="P:Ras protein signal transduction"/>
    <property type="evidence" value="ECO:0007669"/>
    <property type="project" value="TreeGrafter"/>
</dbReference>
<evidence type="ECO:0000256" key="1">
    <source>
        <dbReference type="ARBA" id="ARBA00022443"/>
    </source>
</evidence>
<dbReference type="Gene3D" id="1.10.840.10">
    <property type="entry name" value="Ras guanine-nucleotide exchange factors catalytic domain"/>
    <property type="match status" value="1"/>
</dbReference>
<dbReference type="GO" id="GO:0005886">
    <property type="term" value="C:plasma membrane"/>
    <property type="evidence" value="ECO:0007669"/>
    <property type="project" value="TreeGrafter"/>
</dbReference>
<feature type="domain" description="Ras-GEF" evidence="7">
    <location>
        <begin position="976"/>
        <end position="1211"/>
    </location>
</feature>
<evidence type="ECO:0000259" key="7">
    <source>
        <dbReference type="PROSITE" id="PS50009"/>
    </source>
</evidence>
<reference evidence="10" key="1">
    <citation type="submission" date="2021-06" db="EMBL/GenBank/DDBJ databases">
        <authorList>
            <person name="Kallberg Y."/>
            <person name="Tangrot J."/>
            <person name="Rosling A."/>
        </authorList>
    </citation>
    <scope>NUCLEOTIDE SEQUENCE</scope>
    <source>
        <strain evidence="10">IA702</strain>
    </source>
</reference>
<dbReference type="PANTHER" id="PTHR23113">
    <property type="entry name" value="GUANINE NUCLEOTIDE EXCHANGE FACTOR"/>
    <property type="match status" value="1"/>
</dbReference>
<dbReference type="InterPro" id="IPR056686">
    <property type="entry name" value="DUF7784"/>
</dbReference>
<feature type="region of interest" description="Disordered" evidence="5">
    <location>
        <begin position="80"/>
        <end position="146"/>
    </location>
</feature>
<dbReference type="SMART" id="SM00147">
    <property type="entry name" value="RasGEF"/>
    <property type="match status" value="1"/>
</dbReference>
<dbReference type="InterPro" id="IPR008937">
    <property type="entry name" value="Ras-like_GEF"/>
</dbReference>
<dbReference type="InterPro" id="IPR001895">
    <property type="entry name" value="RASGEF_cat_dom"/>
</dbReference>
<comment type="caution">
    <text evidence="10">The sequence shown here is derived from an EMBL/GenBank/DDBJ whole genome shotgun (WGS) entry which is preliminary data.</text>
</comment>
<dbReference type="CDD" id="cd00201">
    <property type="entry name" value="WW"/>
    <property type="match status" value="3"/>
</dbReference>
<dbReference type="PROSITE" id="PS50020">
    <property type="entry name" value="WW_DOMAIN_2"/>
    <property type="match status" value="3"/>
</dbReference>
<dbReference type="PROSITE" id="PS00720">
    <property type="entry name" value="RASGEF"/>
    <property type="match status" value="1"/>
</dbReference>
<feature type="domain" description="WW" evidence="8">
    <location>
        <begin position="149"/>
        <end position="183"/>
    </location>
</feature>
<dbReference type="CDD" id="cd00155">
    <property type="entry name" value="RasGEF"/>
    <property type="match status" value="1"/>
</dbReference>
<dbReference type="SMART" id="SM00456">
    <property type="entry name" value="WW"/>
    <property type="match status" value="3"/>
</dbReference>
<dbReference type="PANTHER" id="PTHR23113:SF368">
    <property type="entry name" value="CELL DIVISION CONTROL PROTEIN 25"/>
    <property type="match status" value="1"/>
</dbReference>
<dbReference type="GO" id="GO:0005085">
    <property type="term" value="F:guanyl-nucleotide exchange factor activity"/>
    <property type="evidence" value="ECO:0007669"/>
    <property type="project" value="UniProtKB-KW"/>
</dbReference>
<dbReference type="Pfam" id="PF00617">
    <property type="entry name" value="RasGEF"/>
    <property type="match status" value="1"/>
</dbReference>
<dbReference type="Gene3D" id="1.20.870.10">
    <property type="entry name" value="Son of sevenless (SoS) protein Chain: S domain 1"/>
    <property type="match status" value="1"/>
</dbReference>
<evidence type="ECO:0000313" key="10">
    <source>
        <dbReference type="EMBL" id="CAG8459643.1"/>
    </source>
</evidence>
<dbReference type="SUPFAM" id="SSF50044">
    <property type="entry name" value="SH3-domain"/>
    <property type="match status" value="1"/>
</dbReference>
<feature type="compositionally biased region" description="Basic and acidic residues" evidence="5">
    <location>
        <begin position="1544"/>
        <end position="1555"/>
    </location>
</feature>
<dbReference type="InterPro" id="IPR000651">
    <property type="entry name" value="Ras-like_Gua-exchang_fac_N"/>
</dbReference>
<evidence type="ECO:0000256" key="3">
    <source>
        <dbReference type="PROSITE-ProRule" id="PRU00168"/>
    </source>
</evidence>
<feature type="region of interest" description="Disordered" evidence="5">
    <location>
        <begin position="1248"/>
        <end position="1380"/>
    </location>
</feature>
<name>A0A9N8VRH0_9GLOM</name>
<dbReference type="FunFam" id="2.30.30.40:FF:000072">
    <property type="entry name" value="Unconventional Myosin IB"/>
    <property type="match status" value="1"/>
</dbReference>
<feature type="region of interest" description="Disordered" evidence="5">
    <location>
        <begin position="1491"/>
        <end position="1555"/>
    </location>
</feature>
<accession>A0A9N8VRH0</accession>
<feature type="region of interest" description="Disordered" evidence="5">
    <location>
        <begin position="744"/>
        <end position="766"/>
    </location>
</feature>
<keyword evidence="2 3" id="KW-0344">Guanine-nucleotide releasing factor</keyword>
<dbReference type="Proteomes" id="UP000789572">
    <property type="component" value="Unassembled WGS sequence"/>
</dbReference>
<feature type="domain" description="SH3" evidence="6">
    <location>
        <begin position="3"/>
        <end position="62"/>
    </location>
</feature>
<feature type="domain" description="WW" evidence="8">
    <location>
        <begin position="251"/>
        <end position="284"/>
    </location>
</feature>
<keyword evidence="1 4" id="KW-0728">SH3 domain</keyword>
<dbReference type="Gene3D" id="2.20.70.10">
    <property type="match status" value="3"/>
</dbReference>
<dbReference type="CDD" id="cd06224">
    <property type="entry name" value="REM"/>
    <property type="match status" value="1"/>
</dbReference>
<dbReference type="SMART" id="SM00326">
    <property type="entry name" value="SH3"/>
    <property type="match status" value="1"/>
</dbReference>
<evidence type="ECO:0000256" key="5">
    <source>
        <dbReference type="SAM" id="MobiDB-lite"/>
    </source>
</evidence>
<dbReference type="InterPro" id="IPR036964">
    <property type="entry name" value="RASGEF_cat_dom_sf"/>
</dbReference>
<evidence type="ECO:0000256" key="4">
    <source>
        <dbReference type="PROSITE-ProRule" id="PRU00192"/>
    </source>
</evidence>
<protein>
    <submittedName>
        <fullName evidence="10">7644_t:CDS:1</fullName>
    </submittedName>
</protein>
<dbReference type="InterPro" id="IPR036020">
    <property type="entry name" value="WW_dom_sf"/>
</dbReference>
<dbReference type="PROSITE" id="PS50009">
    <property type="entry name" value="RASGEF_CAT"/>
    <property type="match status" value="1"/>
</dbReference>
<dbReference type="SUPFAM" id="SSF51045">
    <property type="entry name" value="WW domain"/>
    <property type="match status" value="3"/>
</dbReference>
<feature type="domain" description="WW" evidence="8">
    <location>
        <begin position="69"/>
        <end position="102"/>
    </location>
</feature>
<proteinExistence type="predicted"/>
<feature type="compositionally biased region" description="Basic and acidic residues" evidence="5">
    <location>
        <begin position="1491"/>
        <end position="1506"/>
    </location>
</feature>
<feature type="compositionally biased region" description="Polar residues" evidence="5">
    <location>
        <begin position="224"/>
        <end position="253"/>
    </location>
</feature>
<dbReference type="Pfam" id="PF25008">
    <property type="entry name" value="DUF7784"/>
    <property type="match status" value="1"/>
</dbReference>
<evidence type="ECO:0000313" key="11">
    <source>
        <dbReference type="Proteomes" id="UP000789572"/>
    </source>
</evidence>
<feature type="domain" description="N-terminal Ras-GEF" evidence="9">
    <location>
        <begin position="809"/>
        <end position="939"/>
    </location>
</feature>
<dbReference type="InterPro" id="IPR023578">
    <property type="entry name" value="Ras_GEF_dom_sf"/>
</dbReference>
<dbReference type="EMBL" id="CAJVPJ010000026">
    <property type="protein sequence ID" value="CAG8459643.1"/>
    <property type="molecule type" value="Genomic_DNA"/>
</dbReference>
<evidence type="ECO:0000256" key="2">
    <source>
        <dbReference type="ARBA" id="ARBA00022658"/>
    </source>
</evidence>
<dbReference type="Pfam" id="PF00618">
    <property type="entry name" value="RasGEF_N"/>
    <property type="match status" value="1"/>
</dbReference>
<dbReference type="Pfam" id="PF00018">
    <property type="entry name" value="SH3_1"/>
    <property type="match status" value="1"/>
</dbReference>
<dbReference type="SUPFAM" id="SSF48366">
    <property type="entry name" value="Ras GEF"/>
    <property type="match status" value="1"/>
</dbReference>